<sequence>MLKRVTLTICFFIFITGIVHAGVIDSIAKFTVAKVLQSNMVVQQNKPFRVWGTAAAGDIIELQADWTTKITRIKAGPDGKWLGEITVPAAVKGSFKPHTILVKHKARTEKFDNLLIGDVWFASGQSNMEMRMAAVPGWGTGVKDFEKELPLANFPHIRLYKVEMGIEFQPQEEIKGSEWEVCTPKSAAGFSGVGYYFARELFNRLQIPIGVVGAAIPATAMQNFTDINVLLGDSVLKRKYVDPYVRAVDSIKAKNDKRTTLASLNYPGLVYNKMIYPLRNLSIKGFIWYQGESNNEDGKLYTRLTAASLAGWRRDFGQGDLPYYFVQMTPYKWGKNDSTLNWYAKFREAQEDILKIKKTGMAVTMDVGEPDNIHPLNKKDVGIRLAKVALHETYKQNIVWCGPHYKAFKVEGSTVKVFFDKKTIGEGIKTIDSKPPKHFYIAGADKKFYKADARLSGNAVILTAPQVKLPVAVRYAFINAPVTNLAGSTGLPAVPFRTDNWDN</sequence>
<feature type="domain" description="Sialate O-acetylesterase" evidence="2">
    <location>
        <begin position="118"/>
        <end position="388"/>
    </location>
</feature>
<dbReference type="OrthoDB" id="9816001at2"/>
<dbReference type="InterPro" id="IPR039329">
    <property type="entry name" value="SIAE"/>
</dbReference>
<dbReference type="Gene3D" id="3.40.50.1110">
    <property type="entry name" value="SGNH hydrolase"/>
    <property type="match status" value="1"/>
</dbReference>
<dbReference type="GO" id="GO:0001681">
    <property type="term" value="F:sialate O-acetylesterase activity"/>
    <property type="evidence" value="ECO:0007669"/>
    <property type="project" value="InterPro"/>
</dbReference>
<proteinExistence type="predicted"/>
<dbReference type="SUPFAM" id="SSF52266">
    <property type="entry name" value="SGNH hydrolase"/>
    <property type="match status" value="1"/>
</dbReference>
<comment type="caution">
    <text evidence="3">The sequence shown here is derived from an EMBL/GenBank/DDBJ whole genome shotgun (WGS) entry which is preliminary data.</text>
</comment>
<dbReference type="InterPro" id="IPR005181">
    <property type="entry name" value="SASA"/>
</dbReference>
<dbReference type="AlphaFoldDB" id="A0A367GMT6"/>
<evidence type="ECO:0000313" key="3">
    <source>
        <dbReference type="EMBL" id="RCH54345.1"/>
    </source>
</evidence>
<evidence type="ECO:0000256" key="1">
    <source>
        <dbReference type="ARBA" id="ARBA00022801"/>
    </source>
</evidence>
<dbReference type="RefSeq" id="WP_114005856.1">
    <property type="nucleotide sequence ID" value="NZ_QGDC01000007.1"/>
</dbReference>
<dbReference type="PANTHER" id="PTHR22901">
    <property type="entry name" value="SIALATE O-ACETYLESTERASE"/>
    <property type="match status" value="1"/>
</dbReference>
<dbReference type="EMBL" id="QGDC01000007">
    <property type="protein sequence ID" value="RCH54345.1"/>
    <property type="molecule type" value="Genomic_DNA"/>
</dbReference>
<dbReference type="GO" id="GO:0005975">
    <property type="term" value="P:carbohydrate metabolic process"/>
    <property type="evidence" value="ECO:0007669"/>
    <property type="project" value="TreeGrafter"/>
</dbReference>
<accession>A0A367GMT6</accession>
<protein>
    <submittedName>
        <fullName evidence="3">Sialate O-acetylesterase</fullName>
    </submittedName>
</protein>
<keyword evidence="1" id="KW-0378">Hydrolase</keyword>
<dbReference type="Proteomes" id="UP000253209">
    <property type="component" value="Unassembled WGS sequence"/>
</dbReference>
<evidence type="ECO:0000313" key="4">
    <source>
        <dbReference type="Proteomes" id="UP000253209"/>
    </source>
</evidence>
<name>A0A367GMT6_9SPHI</name>
<evidence type="ECO:0000259" key="2">
    <source>
        <dbReference type="Pfam" id="PF03629"/>
    </source>
</evidence>
<reference evidence="3 4" key="1">
    <citation type="submission" date="2018-05" db="EMBL/GenBank/DDBJ databases">
        <title>Mucilaginibacter hurinus sp. nov., isolated from briquette warehouse soil.</title>
        <authorList>
            <person name="Choi L."/>
        </authorList>
    </citation>
    <scope>NUCLEOTIDE SEQUENCE [LARGE SCALE GENOMIC DNA]</scope>
    <source>
        <strain evidence="3 4">ZR32</strain>
    </source>
</reference>
<dbReference type="Pfam" id="PF03629">
    <property type="entry name" value="SASA"/>
    <property type="match status" value="1"/>
</dbReference>
<organism evidence="3 4">
    <name type="scientific">Mucilaginibacter hurinus</name>
    <dbReference type="NCBI Taxonomy" id="2201324"/>
    <lineage>
        <taxon>Bacteria</taxon>
        <taxon>Pseudomonadati</taxon>
        <taxon>Bacteroidota</taxon>
        <taxon>Sphingobacteriia</taxon>
        <taxon>Sphingobacteriales</taxon>
        <taxon>Sphingobacteriaceae</taxon>
        <taxon>Mucilaginibacter</taxon>
    </lineage>
</organism>
<gene>
    <name evidence="3" type="ORF">DJ568_13740</name>
</gene>
<keyword evidence="4" id="KW-1185">Reference proteome</keyword>
<dbReference type="PANTHER" id="PTHR22901:SF0">
    <property type="entry name" value="SIALATE O-ACETYLESTERASE"/>
    <property type="match status" value="1"/>
</dbReference>
<dbReference type="InterPro" id="IPR036514">
    <property type="entry name" value="SGNH_hydro_sf"/>
</dbReference>